<feature type="transmembrane region" description="Helical" evidence="7">
    <location>
        <begin position="345"/>
        <end position="372"/>
    </location>
</feature>
<dbReference type="PANTHER" id="PTHR45649:SF5">
    <property type="entry name" value="GABA TRANSPORTER (EUROFUNG)-RELATED"/>
    <property type="match status" value="1"/>
</dbReference>
<feature type="transmembrane region" description="Helical" evidence="7">
    <location>
        <begin position="90"/>
        <end position="113"/>
    </location>
</feature>
<feature type="transmembrane region" description="Helical" evidence="7">
    <location>
        <begin position="393"/>
        <end position="415"/>
    </location>
</feature>
<dbReference type="OrthoDB" id="3257095at2759"/>
<dbReference type="EMBL" id="VXIT01000002">
    <property type="protein sequence ID" value="KAA6414494.1"/>
    <property type="molecule type" value="Genomic_DNA"/>
</dbReference>
<dbReference type="PANTHER" id="PTHR45649">
    <property type="entry name" value="AMINO-ACID PERMEASE BAT1"/>
    <property type="match status" value="1"/>
</dbReference>
<feature type="transmembrane region" description="Helical" evidence="7">
    <location>
        <begin position="181"/>
        <end position="202"/>
    </location>
</feature>
<feature type="transmembrane region" description="Helical" evidence="7">
    <location>
        <begin position="214"/>
        <end position="234"/>
    </location>
</feature>
<feature type="transmembrane region" description="Helical" evidence="7">
    <location>
        <begin position="56"/>
        <end position="84"/>
    </location>
</feature>
<evidence type="ECO:0000313" key="9">
    <source>
        <dbReference type="Proteomes" id="UP000324767"/>
    </source>
</evidence>
<dbReference type="Gene3D" id="1.20.1740.10">
    <property type="entry name" value="Amino acid/polyamine transporter I"/>
    <property type="match status" value="1"/>
</dbReference>
<feature type="transmembrane region" description="Helical" evidence="7">
    <location>
        <begin position="134"/>
        <end position="161"/>
    </location>
</feature>
<dbReference type="Pfam" id="PF13520">
    <property type="entry name" value="AA_permease_2"/>
    <property type="match status" value="1"/>
</dbReference>
<evidence type="ECO:0000256" key="1">
    <source>
        <dbReference type="ARBA" id="ARBA00004141"/>
    </source>
</evidence>
<sequence>MATTPLEKTELRGRNGNKMADDAAIIEESGSLDSGRNKDSVVMARMGKKQQLNRSFGFIPVLALSSTVLSSWESICATFAAGLVNGGSVALVYGFILAAIGTMCLAASLAEMASITPISGAQYHWTAQFAPKRAAAFVSWMQGWITVFAWQAALTSVAFLAATQMQGLFVLQYPDYIYKRWHATLLMWALTAITFVINVFGIRILPHLETLAGACHVLFFFALLIPLVCLAPTTSSAKFVFTDFQNQGGWSSDGMSWCLGLLTATFSLVGFDGAVHMSEEVSNAPLTIPRVMVLTILFNGLLAFGFLLAILFSIGDVERALNTPTGYPIIEIFYQATGSTHATTVMMGAIIVIDFTSAFGILAATSRLTWAFARDRGLPFSDFFAYLNPHYKIPIRAIALVATFVLLLSLINIASTTAFNAILSLTTLALYCSYLIPISLLVLKRLKNEPIPFASQTLPSTRNHALPPVPACEHHGTWDTQTHSDPAMAWMESDALHQTDAQNSSAPYSSHHAHDSSFQHSNGSVVHGGADAWAARAQVDAPFPAHLHEPS</sequence>
<evidence type="ECO:0000256" key="5">
    <source>
        <dbReference type="ARBA" id="ARBA00023136"/>
    </source>
</evidence>
<dbReference type="GO" id="GO:0016020">
    <property type="term" value="C:membrane"/>
    <property type="evidence" value="ECO:0007669"/>
    <property type="project" value="UniProtKB-SubCell"/>
</dbReference>
<feature type="region of interest" description="Disordered" evidence="6">
    <location>
        <begin position="501"/>
        <end position="524"/>
    </location>
</feature>
<feature type="transmembrane region" description="Helical" evidence="7">
    <location>
        <begin position="254"/>
        <end position="271"/>
    </location>
</feature>
<organism evidence="8 9">
    <name type="scientific">Lasallia pustulata</name>
    <dbReference type="NCBI Taxonomy" id="136370"/>
    <lineage>
        <taxon>Eukaryota</taxon>
        <taxon>Fungi</taxon>
        <taxon>Dikarya</taxon>
        <taxon>Ascomycota</taxon>
        <taxon>Pezizomycotina</taxon>
        <taxon>Lecanoromycetes</taxon>
        <taxon>OSLEUM clade</taxon>
        <taxon>Umbilicariomycetidae</taxon>
        <taxon>Umbilicariales</taxon>
        <taxon>Umbilicariaceae</taxon>
        <taxon>Lasallia</taxon>
    </lineage>
</organism>
<proteinExistence type="predicted"/>
<comment type="caution">
    <text evidence="8">The sequence shown here is derived from an EMBL/GenBank/DDBJ whole genome shotgun (WGS) entry which is preliminary data.</text>
</comment>
<dbReference type="InterPro" id="IPR002293">
    <property type="entry name" value="AA/rel_permease1"/>
</dbReference>
<evidence type="ECO:0000256" key="4">
    <source>
        <dbReference type="ARBA" id="ARBA00022989"/>
    </source>
</evidence>
<evidence type="ECO:0000256" key="2">
    <source>
        <dbReference type="ARBA" id="ARBA00022448"/>
    </source>
</evidence>
<dbReference type="AlphaFoldDB" id="A0A5M8Q0J6"/>
<gene>
    <name evidence="8" type="ORF">FRX48_01243</name>
</gene>
<accession>A0A5M8Q0J6</accession>
<keyword evidence="3 7" id="KW-0812">Transmembrane</keyword>
<dbReference type="Proteomes" id="UP000324767">
    <property type="component" value="Unassembled WGS sequence"/>
</dbReference>
<keyword evidence="2" id="KW-0813">Transport</keyword>
<keyword evidence="4 7" id="KW-1133">Transmembrane helix</keyword>
<feature type="transmembrane region" description="Helical" evidence="7">
    <location>
        <begin position="421"/>
        <end position="443"/>
    </location>
</feature>
<evidence type="ECO:0000256" key="3">
    <source>
        <dbReference type="ARBA" id="ARBA00022692"/>
    </source>
</evidence>
<evidence type="ECO:0000313" key="8">
    <source>
        <dbReference type="EMBL" id="KAA6414494.1"/>
    </source>
</evidence>
<feature type="transmembrane region" description="Helical" evidence="7">
    <location>
        <begin position="291"/>
        <end position="314"/>
    </location>
</feature>
<dbReference type="GO" id="GO:0022857">
    <property type="term" value="F:transmembrane transporter activity"/>
    <property type="evidence" value="ECO:0007669"/>
    <property type="project" value="InterPro"/>
</dbReference>
<reference evidence="8 9" key="1">
    <citation type="submission" date="2019-09" db="EMBL/GenBank/DDBJ databases">
        <title>The hologenome of the rock-dwelling lichen Lasallia pustulata.</title>
        <authorList>
            <person name="Greshake Tzovaras B."/>
            <person name="Segers F."/>
            <person name="Bicker A."/>
            <person name="Dal Grande F."/>
            <person name="Otte J."/>
            <person name="Hankeln T."/>
            <person name="Schmitt I."/>
            <person name="Ebersberger I."/>
        </authorList>
    </citation>
    <scope>NUCLEOTIDE SEQUENCE [LARGE SCALE GENOMIC DNA]</scope>
    <source>
        <strain evidence="8">A1-1</strain>
    </source>
</reference>
<name>A0A5M8Q0J6_9LECA</name>
<evidence type="ECO:0008006" key="10">
    <source>
        <dbReference type="Google" id="ProtNLM"/>
    </source>
</evidence>
<keyword evidence="5 7" id="KW-0472">Membrane</keyword>
<evidence type="ECO:0000256" key="6">
    <source>
        <dbReference type="SAM" id="MobiDB-lite"/>
    </source>
</evidence>
<protein>
    <recommendedName>
        <fullName evidence="10">Amino acid permease</fullName>
    </recommendedName>
</protein>
<comment type="subcellular location">
    <subcellularLocation>
        <location evidence="1">Membrane</location>
        <topology evidence="1">Multi-pass membrane protein</topology>
    </subcellularLocation>
</comment>
<evidence type="ECO:0000256" key="7">
    <source>
        <dbReference type="SAM" id="Phobius"/>
    </source>
</evidence>